<feature type="domain" description="HTH araC/xylS-type" evidence="4">
    <location>
        <begin position="229"/>
        <end position="276"/>
    </location>
</feature>
<comment type="caution">
    <text evidence="5">The sequence shown here is derived from an EMBL/GenBank/DDBJ whole genome shotgun (WGS) entry which is preliminary data.</text>
</comment>
<dbReference type="Pfam" id="PF12833">
    <property type="entry name" value="HTH_18"/>
    <property type="match status" value="1"/>
</dbReference>
<dbReference type="SUPFAM" id="SSF46689">
    <property type="entry name" value="Homeodomain-like"/>
    <property type="match status" value="1"/>
</dbReference>
<accession>A0ABW7D7P2</accession>
<evidence type="ECO:0000256" key="2">
    <source>
        <dbReference type="ARBA" id="ARBA00023125"/>
    </source>
</evidence>
<evidence type="ECO:0000313" key="5">
    <source>
        <dbReference type="EMBL" id="MFG6203671.1"/>
    </source>
</evidence>
<gene>
    <name evidence="5" type="ORF">ACGSLL_04815</name>
</gene>
<reference evidence="5 6" key="1">
    <citation type="submission" date="2024-10" db="EMBL/GenBank/DDBJ databases">
        <title>Whole genome of Pseudomonas sp Strain RB5.</title>
        <authorList>
            <person name="Selami N."/>
        </authorList>
    </citation>
    <scope>NUCLEOTIDE SEQUENCE [LARGE SCALE GENOMIC DNA]</scope>
    <source>
        <strain evidence="5 6">RB5</strain>
    </source>
</reference>
<dbReference type="Gene3D" id="1.10.10.60">
    <property type="entry name" value="Homeodomain-like"/>
    <property type="match status" value="1"/>
</dbReference>
<name>A0ABW7D7P2_9PSED</name>
<dbReference type="Pfam" id="PF12625">
    <property type="entry name" value="Arabinose_bd"/>
    <property type="match status" value="1"/>
</dbReference>
<dbReference type="Proteomes" id="UP001605918">
    <property type="component" value="Unassembled WGS sequence"/>
</dbReference>
<keyword evidence="2" id="KW-0238">DNA-binding</keyword>
<protein>
    <submittedName>
        <fullName evidence="5">AraC family transcriptional regulator ligand-binding domain-containing protein</fullName>
    </submittedName>
</protein>
<dbReference type="SMART" id="SM00342">
    <property type="entry name" value="HTH_ARAC"/>
    <property type="match status" value="1"/>
</dbReference>
<sequence length="281" mass="30915">MSQSLFVCSAYTRAIVGHAEQSGLDSKRLLARVGICPSSLVDPARRIAAQAVERLWRECELAGAAPTFGCELVDGLATTDLQGLNILLDTAATLRASLGCFVRFVPRISNHVQVELLEAGDFARLQLRPAQSAVHHFGFDAATCTLVRNIARRLGKPADAVFASVTLCPSQFAGQWLRNEGVAVERGEYPQLTVHRAMLDEALRGANPFLHQSMLRHWLSESGERDDSLALARHWLTAGDQPIERIARRLGYGQPSNFIRAFRKRFGITPKQFRLHSGSGC</sequence>
<organism evidence="5 6">
    <name type="scientific">Pseudomonas retamae</name>
    <dbReference type="NCBI Taxonomy" id="702110"/>
    <lineage>
        <taxon>Bacteria</taxon>
        <taxon>Pseudomonadati</taxon>
        <taxon>Pseudomonadota</taxon>
        <taxon>Gammaproteobacteria</taxon>
        <taxon>Pseudomonadales</taxon>
        <taxon>Pseudomonadaceae</taxon>
        <taxon>Pseudomonas</taxon>
    </lineage>
</organism>
<dbReference type="InterPro" id="IPR032687">
    <property type="entry name" value="AraC-type_N"/>
</dbReference>
<evidence type="ECO:0000313" key="6">
    <source>
        <dbReference type="Proteomes" id="UP001605918"/>
    </source>
</evidence>
<dbReference type="PANTHER" id="PTHR47894:SF1">
    <property type="entry name" value="HTH-TYPE TRANSCRIPTIONAL REGULATOR VQSM"/>
    <property type="match status" value="1"/>
</dbReference>
<evidence type="ECO:0000256" key="1">
    <source>
        <dbReference type="ARBA" id="ARBA00023015"/>
    </source>
</evidence>
<dbReference type="InterPro" id="IPR020449">
    <property type="entry name" value="Tscrpt_reg_AraC-type_HTH"/>
</dbReference>
<keyword evidence="3" id="KW-0804">Transcription</keyword>
<dbReference type="PRINTS" id="PR00032">
    <property type="entry name" value="HTHARAC"/>
</dbReference>
<dbReference type="RefSeq" id="WP_394503682.1">
    <property type="nucleotide sequence ID" value="NZ_JBIEIL010000002.1"/>
</dbReference>
<proteinExistence type="predicted"/>
<keyword evidence="6" id="KW-1185">Reference proteome</keyword>
<dbReference type="InterPro" id="IPR018060">
    <property type="entry name" value="HTH_AraC"/>
</dbReference>
<dbReference type="PROSITE" id="PS01124">
    <property type="entry name" value="HTH_ARAC_FAMILY_2"/>
    <property type="match status" value="1"/>
</dbReference>
<dbReference type="EMBL" id="JBIEIL010000002">
    <property type="protein sequence ID" value="MFG6203671.1"/>
    <property type="molecule type" value="Genomic_DNA"/>
</dbReference>
<evidence type="ECO:0000259" key="4">
    <source>
        <dbReference type="PROSITE" id="PS01124"/>
    </source>
</evidence>
<dbReference type="InterPro" id="IPR009057">
    <property type="entry name" value="Homeodomain-like_sf"/>
</dbReference>
<evidence type="ECO:0000256" key="3">
    <source>
        <dbReference type="ARBA" id="ARBA00023163"/>
    </source>
</evidence>
<dbReference type="PANTHER" id="PTHR47894">
    <property type="entry name" value="HTH-TYPE TRANSCRIPTIONAL REGULATOR GADX"/>
    <property type="match status" value="1"/>
</dbReference>
<keyword evidence="1" id="KW-0805">Transcription regulation</keyword>